<dbReference type="EMBL" id="CAKOFQ010012230">
    <property type="protein sequence ID" value="CAH2021391.1"/>
    <property type="molecule type" value="Genomic_DNA"/>
</dbReference>
<name>A0A9P0QJK6_ACAOB</name>
<dbReference type="Proteomes" id="UP001152888">
    <property type="component" value="Unassembled WGS sequence"/>
</dbReference>
<reference evidence="1" key="1">
    <citation type="submission" date="2022-03" db="EMBL/GenBank/DDBJ databases">
        <authorList>
            <person name="Sayadi A."/>
        </authorList>
    </citation>
    <scope>NUCLEOTIDE SEQUENCE</scope>
</reference>
<sequence length="90" mass="10740">NFERKTIDWIDSRSFHVEIIKQINGESYLAIIADETTDISGKTQVVTIFRYVFNGEPVERLWNYMNPENVTLVLSQDIFERRRSIKRKFL</sequence>
<comment type="caution">
    <text evidence="1">The sequence shown here is derived from an EMBL/GenBank/DDBJ whole genome shotgun (WGS) entry which is preliminary data.</text>
</comment>
<gene>
    <name evidence="1" type="ORF">ACAOBT_LOCUS38521</name>
</gene>
<dbReference type="AlphaFoldDB" id="A0A9P0QJK6"/>
<evidence type="ECO:0000313" key="2">
    <source>
        <dbReference type="Proteomes" id="UP001152888"/>
    </source>
</evidence>
<accession>A0A9P0QJK6</accession>
<organism evidence="1 2">
    <name type="scientific">Acanthoscelides obtectus</name>
    <name type="common">Bean weevil</name>
    <name type="synonym">Bruchus obtectus</name>
    <dbReference type="NCBI Taxonomy" id="200917"/>
    <lineage>
        <taxon>Eukaryota</taxon>
        <taxon>Metazoa</taxon>
        <taxon>Ecdysozoa</taxon>
        <taxon>Arthropoda</taxon>
        <taxon>Hexapoda</taxon>
        <taxon>Insecta</taxon>
        <taxon>Pterygota</taxon>
        <taxon>Neoptera</taxon>
        <taxon>Endopterygota</taxon>
        <taxon>Coleoptera</taxon>
        <taxon>Polyphaga</taxon>
        <taxon>Cucujiformia</taxon>
        <taxon>Chrysomeloidea</taxon>
        <taxon>Chrysomelidae</taxon>
        <taxon>Bruchinae</taxon>
        <taxon>Bruchini</taxon>
        <taxon>Acanthoscelides</taxon>
    </lineage>
</organism>
<evidence type="ECO:0000313" key="1">
    <source>
        <dbReference type="EMBL" id="CAH2021391.1"/>
    </source>
</evidence>
<proteinExistence type="predicted"/>
<protein>
    <recommendedName>
        <fullName evidence="3">DUF4371 domain-containing protein</fullName>
    </recommendedName>
</protein>
<keyword evidence="2" id="KW-1185">Reference proteome</keyword>
<feature type="non-terminal residue" evidence="1">
    <location>
        <position position="1"/>
    </location>
</feature>
<evidence type="ECO:0008006" key="3">
    <source>
        <dbReference type="Google" id="ProtNLM"/>
    </source>
</evidence>
<dbReference type="OrthoDB" id="6617004at2759"/>